<dbReference type="InterPro" id="IPR011004">
    <property type="entry name" value="Trimer_LpxA-like_sf"/>
</dbReference>
<reference evidence="2" key="1">
    <citation type="submission" date="2017-05" db="EMBL/GenBank/DDBJ databases">
        <authorList>
            <person name="Barney B.M."/>
        </authorList>
    </citation>
    <scope>NUCLEOTIDE SEQUENCE [LARGE SCALE GENOMIC DNA]</scope>
    <source>
        <strain evidence="2">PSBB022</strain>
    </source>
</reference>
<dbReference type="CDD" id="cd04645">
    <property type="entry name" value="LbH_gamma_CA_like"/>
    <property type="match status" value="1"/>
</dbReference>
<dbReference type="PANTHER" id="PTHR13061:SF56">
    <property type="entry name" value="PROTEIN YRDA"/>
    <property type="match status" value="1"/>
</dbReference>
<dbReference type="AlphaFoldDB" id="A0A266QD74"/>
<dbReference type="EMBL" id="NHNI01000001">
    <property type="protein sequence ID" value="OZY87309.1"/>
    <property type="molecule type" value="Genomic_DNA"/>
</dbReference>
<dbReference type="Pfam" id="PF00132">
    <property type="entry name" value="Hexapep"/>
    <property type="match status" value="2"/>
</dbReference>
<gene>
    <name evidence="1" type="ORF">CBP51_10115</name>
</gene>
<accession>A0A266QD74</accession>
<proteinExistence type="predicted"/>
<dbReference type="InterPro" id="IPR047324">
    <property type="entry name" value="LbH_gamma_CA-like"/>
</dbReference>
<dbReference type="Proteomes" id="UP000216101">
    <property type="component" value="Unassembled WGS sequence"/>
</dbReference>
<dbReference type="SUPFAM" id="SSF51161">
    <property type="entry name" value="Trimeric LpxA-like enzymes"/>
    <property type="match status" value="1"/>
</dbReference>
<name>A0A266QD74_9GAMM</name>
<dbReference type="RefSeq" id="WP_078044395.1">
    <property type="nucleotide sequence ID" value="NZ_NHNI01000001.1"/>
</dbReference>
<dbReference type="InterPro" id="IPR001451">
    <property type="entry name" value="Hexapep"/>
</dbReference>
<dbReference type="PANTHER" id="PTHR13061">
    <property type="entry name" value="DYNACTIN SUBUNIT P25"/>
    <property type="match status" value="1"/>
</dbReference>
<organism evidence="1 2">
    <name type="scientific">Cellvibrio mixtus</name>
    <dbReference type="NCBI Taxonomy" id="39650"/>
    <lineage>
        <taxon>Bacteria</taxon>
        <taxon>Pseudomonadati</taxon>
        <taxon>Pseudomonadota</taxon>
        <taxon>Gammaproteobacteria</taxon>
        <taxon>Cellvibrionales</taxon>
        <taxon>Cellvibrionaceae</taxon>
        <taxon>Cellvibrio</taxon>
    </lineage>
</organism>
<evidence type="ECO:0000313" key="2">
    <source>
        <dbReference type="Proteomes" id="UP000216101"/>
    </source>
</evidence>
<sequence>MGAIRSFQGLQPQLGARVLVDESAVVIGDVVLGDDSSVWPCVVIRGDMHRIRIGARTSVQDGSVLHITHASDYNPAGHPLTIGDDVTVGHSVCLHGCTIGNRVLVGIGSTILDGAVVEDEVVIGAGSLVPPGKRLESGFLYVGSPAKQIRPLKESERRFFTYSATNYVKLKDAYLQDGTTQDNE</sequence>
<protein>
    <submittedName>
        <fullName evidence="1">Gamma carbonic anhydrase family protein</fullName>
    </submittedName>
</protein>
<evidence type="ECO:0000313" key="1">
    <source>
        <dbReference type="EMBL" id="OZY87309.1"/>
    </source>
</evidence>
<dbReference type="Gene3D" id="2.160.10.10">
    <property type="entry name" value="Hexapeptide repeat proteins"/>
    <property type="match status" value="1"/>
</dbReference>
<keyword evidence="2" id="KW-1185">Reference proteome</keyword>
<dbReference type="InterPro" id="IPR050484">
    <property type="entry name" value="Transf_Hexapept/Carb_Anhydrase"/>
</dbReference>
<comment type="caution">
    <text evidence="1">The sequence shown here is derived from an EMBL/GenBank/DDBJ whole genome shotgun (WGS) entry which is preliminary data.</text>
</comment>
<dbReference type="STRING" id="1209072.GCA_000766945_03602"/>